<dbReference type="OrthoDB" id="1694450at2759"/>
<dbReference type="STRING" id="63057.A0A2P5E933"/>
<reference evidence="4" key="1">
    <citation type="submission" date="2016-06" db="EMBL/GenBank/DDBJ databases">
        <title>Parallel loss of symbiosis genes in relatives of nitrogen-fixing non-legume Parasponia.</title>
        <authorList>
            <person name="Van Velzen R."/>
            <person name="Holmer R."/>
            <person name="Bu F."/>
            <person name="Rutten L."/>
            <person name="Van Zeijl A."/>
            <person name="Liu W."/>
            <person name="Santuari L."/>
            <person name="Cao Q."/>
            <person name="Sharma T."/>
            <person name="Shen D."/>
            <person name="Roswanjaya Y."/>
            <person name="Wardhani T."/>
            <person name="Kalhor M.S."/>
            <person name="Jansen J."/>
            <person name="Van den Hoogen J."/>
            <person name="Gungor B."/>
            <person name="Hartog M."/>
            <person name="Hontelez J."/>
            <person name="Verver J."/>
            <person name="Yang W.-C."/>
            <person name="Schijlen E."/>
            <person name="Repin R."/>
            <person name="Schilthuizen M."/>
            <person name="Schranz E."/>
            <person name="Heidstra R."/>
            <person name="Miyata K."/>
            <person name="Fedorova E."/>
            <person name="Kohlen W."/>
            <person name="Bisseling T."/>
            <person name="Smit S."/>
            <person name="Geurts R."/>
        </authorList>
    </citation>
    <scope>NUCLEOTIDE SEQUENCE [LARGE SCALE GENOMIC DNA]</scope>
    <source>
        <strain evidence="4">cv. RG33-2</strain>
    </source>
</reference>
<dbReference type="PANTHER" id="PTHR48047:SF81">
    <property type="entry name" value="GLYCOSYLTRANSFERASE"/>
    <property type="match status" value="1"/>
</dbReference>
<dbReference type="SUPFAM" id="SSF53756">
    <property type="entry name" value="UDP-Glycosyltransferase/glycogen phosphorylase"/>
    <property type="match status" value="1"/>
</dbReference>
<comment type="similarity">
    <text evidence="1">Belongs to the UDP-glycosyltransferase family.</text>
</comment>
<dbReference type="Proteomes" id="UP000237000">
    <property type="component" value="Unassembled WGS sequence"/>
</dbReference>
<accession>A0A2P5E933</accession>
<gene>
    <name evidence="3" type="ORF">TorRG33x02_221410</name>
</gene>
<dbReference type="AlphaFoldDB" id="A0A2P5E933"/>
<organism evidence="3 4">
    <name type="scientific">Trema orientale</name>
    <name type="common">Charcoal tree</name>
    <name type="synonym">Celtis orientalis</name>
    <dbReference type="NCBI Taxonomy" id="63057"/>
    <lineage>
        <taxon>Eukaryota</taxon>
        <taxon>Viridiplantae</taxon>
        <taxon>Streptophyta</taxon>
        <taxon>Embryophyta</taxon>
        <taxon>Tracheophyta</taxon>
        <taxon>Spermatophyta</taxon>
        <taxon>Magnoliopsida</taxon>
        <taxon>eudicotyledons</taxon>
        <taxon>Gunneridae</taxon>
        <taxon>Pentapetalae</taxon>
        <taxon>rosids</taxon>
        <taxon>fabids</taxon>
        <taxon>Rosales</taxon>
        <taxon>Cannabaceae</taxon>
        <taxon>Trema</taxon>
    </lineage>
</organism>
<dbReference type="GO" id="GO:0035251">
    <property type="term" value="F:UDP-glucosyltransferase activity"/>
    <property type="evidence" value="ECO:0007669"/>
    <property type="project" value="TreeGrafter"/>
</dbReference>
<dbReference type="InParanoid" id="A0A2P5E933"/>
<name>A0A2P5E933_TREOI</name>
<dbReference type="Gene3D" id="3.40.50.2000">
    <property type="entry name" value="Glycogen Phosphorylase B"/>
    <property type="match status" value="2"/>
</dbReference>
<dbReference type="EMBL" id="JXTC01000203">
    <property type="protein sequence ID" value="PON82024.1"/>
    <property type="molecule type" value="Genomic_DNA"/>
</dbReference>
<sequence>MGKTEETSYGVLVNSFYELEPNYADYFKNEMKKKAWLIGPVSLCNRNASDKVQRGQRIATDEQICLSWLDSREPNSVLYISFGTLARLHPKQLLEIAHGLEASGHSFIWVVGKLFESANGGEEEGGGVRENWLPSGFEERMKDKDRGLIIRGWAP</sequence>
<evidence type="ECO:0000313" key="3">
    <source>
        <dbReference type="EMBL" id="PON82024.1"/>
    </source>
</evidence>
<keyword evidence="3" id="KW-0808">Transferase</keyword>
<dbReference type="PANTHER" id="PTHR48047">
    <property type="entry name" value="GLYCOSYLTRANSFERASE"/>
    <property type="match status" value="1"/>
</dbReference>
<evidence type="ECO:0000313" key="4">
    <source>
        <dbReference type="Proteomes" id="UP000237000"/>
    </source>
</evidence>
<comment type="caution">
    <text evidence="3">The sequence shown here is derived from an EMBL/GenBank/DDBJ whole genome shotgun (WGS) entry which is preliminary data.</text>
</comment>
<keyword evidence="2" id="KW-0328">Glycosyltransferase</keyword>
<proteinExistence type="inferred from homology"/>
<evidence type="ECO:0000256" key="2">
    <source>
        <dbReference type="ARBA" id="ARBA00022676"/>
    </source>
</evidence>
<evidence type="ECO:0000256" key="1">
    <source>
        <dbReference type="ARBA" id="ARBA00009995"/>
    </source>
</evidence>
<protein>
    <submittedName>
        <fullName evidence="3">UDP-glucuronosyl/UDP-glucosyltransferase</fullName>
    </submittedName>
</protein>
<keyword evidence="4" id="KW-1185">Reference proteome</keyword>